<proteinExistence type="predicted"/>
<dbReference type="EMBL" id="CAJNDS010002609">
    <property type="protein sequence ID" value="CAE7543753.1"/>
    <property type="molecule type" value="Genomic_DNA"/>
</dbReference>
<feature type="compositionally biased region" description="Basic and acidic residues" evidence="1">
    <location>
        <begin position="648"/>
        <end position="660"/>
    </location>
</feature>
<accession>A0A812TQD0</accession>
<reference evidence="2" key="1">
    <citation type="submission" date="2021-02" db="EMBL/GenBank/DDBJ databases">
        <authorList>
            <person name="Dougan E. K."/>
            <person name="Rhodes N."/>
            <person name="Thang M."/>
            <person name="Chan C."/>
        </authorList>
    </citation>
    <scope>NUCLEOTIDE SEQUENCE</scope>
</reference>
<protein>
    <submittedName>
        <fullName evidence="2">GIP protein</fullName>
    </submittedName>
</protein>
<sequence>MATDDATSGRIYIKDLPELTPRSKSSVVLDCRSLTATWQGSGEHKLTNAGGIALLKRKLKDIKELDATFAVFNASNSVDLDALIYAINGLLAHHSEEIEKRKAQEKAAAAKAVAAAAAGGKSQGGKGKHKPNFADVLTKAFSEFLTKRFGGSAWFADIVPNALQQFAGAAWALDSGASQFCIMGENADDAMWETMQSADCDIDTGAGTARPTAMVDAMVPHLGRRSAMVMPESKINMASMGETCAEMGYHFYWPAWSEQPHFWRDGGSNEVPLTMVNRVPFLLSAVDAGPASMHGDVNDTDLNDFFASREFCMTLSGAELASLSVPLTLATQTQPADQHCLAHFPKDPTCEACLQAKMCRAPASRKKQSVENDKQTARVHGERIHCDLVGPTRPSINDEVYAMTTHDDATGYPAARALREFAAKLKGHGLPFVVAFLFVYARSPGANGAESPYQLRFNRPYDLSKLRPFGSACYYFSEEHDKFASRGRLGVVLGYSRLQSYYVLDFEHYVETKGEARIVHTRDARFPPQLRWPFHELGMDNPDAAHWAHRLFEPEVLQPTPVAGDDGRCVLCGLWATDAEVHCRGCLLGGGRRRHVDGPGCLRARCGGHSFLDVQHAASNETSVDYSLSLPGSRDGGVIDSSSSRSPMSHDIHDDTHDDDMIPPPDDEGDGRHHSDAPLRRPRWRVDLFTDAQAPPRHNYGPQFDDSMDTGLVPPRPDLAHRLRCQIDAQTMSHLHLGDHGLAAGRIHRMQIRNVLLKAQLSQQPSNVLDNGAISSTVTFESDRSGLSTVVRSGTVLTTAAALRLEQELDKLTTELGKMFACVTKTVKRKDPEWDTNAARAAIRKEAANHASKRTWDSEACEWESAVAKYGPDVEYVQANLILGIKHYELDQCTGSKLA</sequence>
<feature type="compositionally biased region" description="Basic and acidic residues" evidence="1">
    <location>
        <begin position="670"/>
        <end position="679"/>
    </location>
</feature>
<evidence type="ECO:0000313" key="3">
    <source>
        <dbReference type="Proteomes" id="UP000604046"/>
    </source>
</evidence>
<dbReference type="Proteomes" id="UP000604046">
    <property type="component" value="Unassembled WGS sequence"/>
</dbReference>
<name>A0A812TQD0_9DINO</name>
<organism evidence="2 3">
    <name type="scientific">Symbiodinium natans</name>
    <dbReference type="NCBI Taxonomy" id="878477"/>
    <lineage>
        <taxon>Eukaryota</taxon>
        <taxon>Sar</taxon>
        <taxon>Alveolata</taxon>
        <taxon>Dinophyceae</taxon>
        <taxon>Suessiales</taxon>
        <taxon>Symbiodiniaceae</taxon>
        <taxon>Symbiodinium</taxon>
    </lineage>
</organism>
<evidence type="ECO:0000313" key="2">
    <source>
        <dbReference type="EMBL" id="CAE7543753.1"/>
    </source>
</evidence>
<feature type="region of interest" description="Disordered" evidence="1">
    <location>
        <begin position="625"/>
        <end position="679"/>
    </location>
</feature>
<gene>
    <name evidence="2" type="primary">GIP</name>
    <name evidence="2" type="ORF">SNAT2548_LOCUS30494</name>
</gene>
<evidence type="ECO:0000256" key="1">
    <source>
        <dbReference type="SAM" id="MobiDB-lite"/>
    </source>
</evidence>
<dbReference type="AlphaFoldDB" id="A0A812TQD0"/>
<keyword evidence="3" id="KW-1185">Reference proteome</keyword>
<comment type="caution">
    <text evidence="2">The sequence shown here is derived from an EMBL/GenBank/DDBJ whole genome shotgun (WGS) entry which is preliminary data.</text>
</comment>
<dbReference type="OrthoDB" id="413361at2759"/>